<evidence type="ECO:0000256" key="10">
    <source>
        <dbReference type="ARBA" id="ARBA00022989"/>
    </source>
</evidence>
<dbReference type="Proteomes" id="UP000087766">
    <property type="component" value="Chromosome 1"/>
</dbReference>
<feature type="transmembrane region" description="Helical" evidence="15">
    <location>
        <begin position="12"/>
        <end position="41"/>
    </location>
</feature>
<dbReference type="EC" id="2.7.11.1" evidence="2"/>
<evidence type="ECO:0000259" key="16">
    <source>
        <dbReference type="PROSITE" id="PS50011"/>
    </source>
</evidence>
<evidence type="ECO:0000256" key="14">
    <source>
        <dbReference type="PROSITE-ProRule" id="PRU10141"/>
    </source>
</evidence>
<evidence type="ECO:0000313" key="17">
    <source>
        <dbReference type="Proteomes" id="UP000087766"/>
    </source>
</evidence>
<evidence type="ECO:0000313" key="18">
    <source>
        <dbReference type="RefSeq" id="XP_022636380.1"/>
    </source>
</evidence>
<dbReference type="FunFam" id="1.10.510.10:FF:001023">
    <property type="entry name" value="Os07g0541700 protein"/>
    <property type="match status" value="1"/>
</dbReference>
<evidence type="ECO:0000256" key="6">
    <source>
        <dbReference type="ARBA" id="ARBA00022692"/>
    </source>
</evidence>
<keyword evidence="11 15" id="KW-0472">Membrane</keyword>
<dbReference type="GO" id="GO:0005524">
    <property type="term" value="F:ATP binding"/>
    <property type="evidence" value="ECO:0007669"/>
    <property type="project" value="UniProtKB-UniRule"/>
</dbReference>
<evidence type="ECO:0000256" key="3">
    <source>
        <dbReference type="ARBA" id="ARBA00022527"/>
    </source>
</evidence>
<dbReference type="Gene3D" id="1.10.510.10">
    <property type="entry name" value="Transferase(Phosphotransferase) domain 1"/>
    <property type="match status" value="1"/>
</dbReference>
<keyword evidence="17" id="KW-1185">Reference proteome</keyword>
<dbReference type="RefSeq" id="XP_022636380.1">
    <property type="nucleotide sequence ID" value="XM_022780659.1"/>
</dbReference>
<keyword evidence="3" id="KW-0723">Serine/threonine-protein kinase</keyword>
<reference evidence="18" key="2">
    <citation type="submission" date="2025-08" db="UniProtKB">
        <authorList>
            <consortium name="RefSeq"/>
        </authorList>
    </citation>
    <scope>IDENTIFICATION</scope>
    <source>
        <tissue evidence="18">Leaf</tissue>
    </source>
</reference>
<comment type="catalytic activity">
    <reaction evidence="13">
        <text>L-seryl-[protein] + ATP = O-phospho-L-seryl-[protein] + ADP + H(+)</text>
        <dbReference type="Rhea" id="RHEA:17989"/>
        <dbReference type="Rhea" id="RHEA-COMP:9863"/>
        <dbReference type="Rhea" id="RHEA-COMP:11604"/>
        <dbReference type="ChEBI" id="CHEBI:15378"/>
        <dbReference type="ChEBI" id="CHEBI:29999"/>
        <dbReference type="ChEBI" id="CHEBI:30616"/>
        <dbReference type="ChEBI" id="CHEBI:83421"/>
        <dbReference type="ChEBI" id="CHEBI:456216"/>
        <dbReference type="EC" id="2.7.11.1"/>
    </reaction>
</comment>
<keyword evidence="9 14" id="KW-0067">ATP-binding</keyword>
<evidence type="ECO:0000256" key="4">
    <source>
        <dbReference type="ARBA" id="ARBA00022553"/>
    </source>
</evidence>
<dbReference type="PROSITE" id="PS50011">
    <property type="entry name" value="PROTEIN_KINASE_DOM"/>
    <property type="match status" value="1"/>
</dbReference>
<sequence>MKVSLSTPFSGIPLWALLVVVSISSFIVVTCIILCFCFVYYPRKKPYKPRFSLPKSIACKHHNGDFSSSSLDKRLLSASGNVSEHSMNFEKLSSGYYNHELFIPGQFYPMGYDTSNDRYLEGLRSKGKLCCTVNDKSKGWNFSLKEIEDATNGFAKENELGSGDNGIVYLGLLPSNRQVVVKRLVCNSHQPEELFASQMEAIGLAKHNNLVKLLGYCAEGAYRMSVSEYVEHESLHHWLHEFPAQISPLTWDIRKNIIHCVAKGLAYLHDEVKPKILHGSLKATNILLDHKWNPKISDFGLVEVLSSKRSHIILEVKELSKLTLSLVNVRLQTNLLYNFIQYTCSSYEAPDCHASSNLTEGNDIYDFGLLIMEIVSGKIPSYHGQTQTNIVDWFKSMISNGKMENAIDSKLLKMPSSKALKQVALVALRCVDPDVNPRLKMRDVVCMLETNILLFEERQIAMKTLEANHSPQNQKK</sequence>
<keyword evidence="5" id="KW-0808">Transferase</keyword>
<organism evidence="17 18">
    <name type="scientific">Vigna radiata var. radiata</name>
    <name type="common">Mung bean</name>
    <name type="synonym">Phaseolus aureus</name>
    <dbReference type="NCBI Taxonomy" id="3916"/>
    <lineage>
        <taxon>Eukaryota</taxon>
        <taxon>Viridiplantae</taxon>
        <taxon>Streptophyta</taxon>
        <taxon>Embryophyta</taxon>
        <taxon>Tracheophyta</taxon>
        <taxon>Spermatophyta</taxon>
        <taxon>Magnoliopsida</taxon>
        <taxon>eudicotyledons</taxon>
        <taxon>Gunneridae</taxon>
        <taxon>Pentapetalae</taxon>
        <taxon>rosids</taxon>
        <taxon>fabids</taxon>
        <taxon>Fabales</taxon>
        <taxon>Fabaceae</taxon>
        <taxon>Papilionoideae</taxon>
        <taxon>50 kb inversion clade</taxon>
        <taxon>NPAAA clade</taxon>
        <taxon>indigoferoid/millettioid clade</taxon>
        <taxon>Phaseoleae</taxon>
        <taxon>Vigna</taxon>
    </lineage>
</organism>
<dbReference type="GO" id="GO:0016020">
    <property type="term" value="C:membrane"/>
    <property type="evidence" value="ECO:0007669"/>
    <property type="project" value="UniProtKB-SubCell"/>
</dbReference>
<evidence type="ECO:0000256" key="2">
    <source>
        <dbReference type="ARBA" id="ARBA00012513"/>
    </source>
</evidence>
<evidence type="ECO:0000256" key="7">
    <source>
        <dbReference type="ARBA" id="ARBA00022741"/>
    </source>
</evidence>
<comment type="subcellular location">
    <subcellularLocation>
        <location evidence="1">Membrane</location>
        <topology evidence="1">Single-pass membrane protein</topology>
    </subcellularLocation>
</comment>
<dbReference type="InterPro" id="IPR052232">
    <property type="entry name" value="RLK_Ser/Thr-Kinase"/>
</dbReference>
<evidence type="ECO:0000256" key="13">
    <source>
        <dbReference type="ARBA" id="ARBA00048679"/>
    </source>
</evidence>
<dbReference type="InterPro" id="IPR017441">
    <property type="entry name" value="Protein_kinase_ATP_BS"/>
</dbReference>
<evidence type="ECO:0000256" key="11">
    <source>
        <dbReference type="ARBA" id="ARBA00023136"/>
    </source>
</evidence>
<keyword evidence="8 18" id="KW-0418">Kinase</keyword>
<dbReference type="PROSITE" id="PS00107">
    <property type="entry name" value="PROTEIN_KINASE_ATP"/>
    <property type="match status" value="1"/>
</dbReference>
<proteinExistence type="predicted"/>
<dbReference type="AlphaFoldDB" id="A0A3Q0EX97"/>
<evidence type="ECO:0000256" key="8">
    <source>
        <dbReference type="ARBA" id="ARBA00022777"/>
    </source>
</evidence>
<gene>
    <name evidence="18" type="primary">LOC106762086</name>
</gene>
<dbReference type="Pfam" id="PF00069">
    <property type="entry name" value="Pkinase"/>
    <property type="match status" value="1"/>
</dbReference>
<keyword evidence="4" id="KW-0597">Phosphoprotein</keyword>
<name>A0A3Q0EX97_VIGRR</name>
<protein>
    <recommendedName>
        <fullName evidence="2">non-specific serine/threonine protein kinase</fullName>
        <ecNumber evidence="2">2.7.11.1</ecNumber>
    </recommendedName>
</protein>
<keyword evidence="7 14" id="KW-0547">Nucleotide-binding</keyword>
<reference evidence="17" key="1">
    <citation type="journal article" date="2014" name="Nat. Commun.">
        <title>Genome sequence of mungbean and insights into evolution within Vigna species.</title>
        <authorList>
            <person name="Kang Y.J."/>
            <person name="Kim S.K."/>
            <person name="Kim M.Y."/>
            <person name="Lestari P."/>
            <person name="Kim K.H."/>
            <person name="Ha B.K."/>
            <person name="Jun T.H."/>
            <person name="Hwang W.J."/>
            <person name="Lee T."/>
            <person name="Lee J."/>
            <person name="Shim S."/>
            <person name="Yoon M.Y."/>
            <person name="Jang Y.E."/>
            <person name="Han K.S."/>
            <person name="Taeprayoon P."/>
            <person name="Yoon N."/>
            <person name="Somta P."/>
            <person name="Tanya P."/>
            <person name="Kim K.S."/>
            <person name="Gwag J.G."/>
            <person name="Moon J.K."/>
            <person name="Lee Y.H."/>
            <person name="Park B.S."/>
            <person name="Bombarely A."/>
            <person name="Doyle J.J."/>
            <person name="Jackson S.A."/>
            <person name="Schafleitner R."/>
            <person name="Srinives P."/>
            <person name="Varshney R.K."/>
            <person name="Lee S.H."/>
        </authorList>
    </citation>
    <scope>NUCLEOTIDE SEQUENCE [LARGE SCALE GENOMIC DNA]</scope>
    <source>
        <strain evidence="17">cv. VC1973A</strain>
    </source>
</reference>
<dbReference type="GeneID" id="106762086"/>
<feature type="domain" description="Protein kinase" evidence="16">
    <location>
        <begin position="154"/>
        <end position="454"/>
    </location>
</feature>
<evidence type="ECO:0000256" key="15">
    <source>
        <dbReference type="SAM" id="Phobius"/>
    </source>
</evidence>
<evidence type="ECO:0000256" key="9">
    <source>
        <dbReference type="ARBA" id="ARBA00022840"/>
    </source>
</evidence>
<keyword evidence="10 15" id="KW-1133">Transmembrane helix</keyword>
<feature type="binding site" evidence="14">
    <location>
        <position position="182"/>
    </location>
    <ligand>
        <name>ATP</name>
        <dbReference type="ChEBI" id="CHEBI:30616"/>
    </ligand>
</feature>
<dbReference type="OrthoDB" id="4062651at2759"/>
<dbReference type="PANTHER" id="PTHR47984">
    <property type="entry name" value="OS01G0323000 PROTEIN"/>
    <property type="match status" value="1"/>
</dbReference>
<dbReference type="PANTHER" id="PTHR47984:SF15">
    <property type="entry name" value="PROTEIN KINASE DOMAIN-CONTAINING PROTEIN"/>
    <property type="match status" value="1"/>
</dbReference>
<dbReference type="GO" id="GO:0004674">
    <property type="term" value="F:protein serine/threonine kinase activity"/>
    <property type="evidence" value="ECO:0007669"/>
    <property type="project" value="UniProtKB-KW"/>
</dbReference>
<dbReference type="InterPro" id="IPR000719">
    <property type="entry name" value="Prot_kinase_dom"/>
</dbReference>
<comment type="catalytic activity">
    <reaction evidence="12">
        <text>L-threonyl-[protein] + ATP = O-phospho-L-threonyl-[protein] + ADP + H(+)</text>
        <dbReference type="Rhea" id="RHEA:46608"/>
        <dbReference type="Rhea" id="RHEA-COMP:11060"/>
        <dbReference type="Rhea" id="RHEA-COMP:11605"/>
        <dbReference type="ChEBI" id="CHEBI:15378"/>
        <dbReference type="ChEBI" id="CHEBI:30013"/>
        <dbReference type="ChEBI" id="CHEBI:30616"/>
        <dbReference type="ChEBI" id="CHEBI:61977"/>
        <dbReference type="ChEBI" id="CHEBI:456216"/>
        <dbReference type="EC" id="2.7.11.1"/>
    </reaction>
</comment>
<dbReference type="Gene3D" id="3.30.200.20">
    <property type="entry name" value="Phosphorylase Kinase, domain 1"/>
    <property type="match status" value="1"/>
</dbReference>
<accession>A0A3Q0EX97</accession>
<dbReference type="InterPro" id="IPR011009">
    <property type="entry name" value="Kinase-like_dom_sf"/>
</dbReference>
<dbReference type="KEGG" id="vra:106762086"/>
<evidence type="ECO:0000256" key="5">
    <source>
        <dbReference type="ARBA" id="ARBA00022679"/>
    </source>
</evidence>
<evidence type="ECO:0000256" key="12">
    <source>
        <dbReference type="ARBA" id="ARBA00047899"/>
    </source>
</evidence>
<dbReference type="SUPFAM" id="SSF56112">
    <property type="entry name" value="Protein kinase-like (PK-like)"/>
    <property type="match status" value="1"/>
</dbReference>
<evidence type="ECO:0000256" key="1">
    <source>
        <dbReference type="ARBA" id="ARBA00004167"/>
    </source>
</evidence>
<keyword evidence="6 15" id="KW-0812">Transmembrane</keyword>